<feature type="compositionally biased region" description="Basic and acidic residues" evidence="4">
    <location>
        <begin position="113"/>
        <end position="134"/>
    </location>
</feature>
<dbReference type="EMBL" id="CM035441">
    <property type="protein sequence ID" value="KAH7280670.1"/>
    <property type="molecule type" value="Genomic_DNA"/>
</dbReference>
<dbReference type="CDD" id="cd06467">
    <property type="entry name" value="p23_NUDC_like"/>
    <property type="match status" value="1"/>
</dbReference>
<dbReference type="SUPFAM" id="SSF49764">
    <property type="entry name" value="HSP20-like chaperones"/>
    <property type="match status" value="1"/>
</dbReference>
<reference evidence="6" key="1">
    <citation type="submission" date="2021-08" db="EMBL/GenBank/DDBJ databases">
        <title>WGS assembly of Ceratopteris richardii.</title>
        <authorList>
            <person name="Marchant D.B."/>
            <person name="Chen G."/>
            <person name="Jenkins J."/>
            <person name="Shu S."/>
            <person name="Leebens-Mack J."/>
            <person name="Grimwood J."/>
            <person name="Schmutz J."/>
            <person name="Soltis P."/>
            <person name="Soltis D."/>
            <person name="Chen Z.-H."/>
        </authorList>
    </citation>
    <scope>NUCLEOTIDE SEQUENCE</scope>
    <source>
        <strain evidence="6">Whitten #5841</strain>
        <tissue evidence="6">Leaf</tissue>
    </source>
</reference>
<dbReference type="Pfam" id="PF04969">
    <property type="entry name" value="CS"/>
    <property type="match status" value="1"/>
</dbReference>
<sequence length="343" mass="38745">MAIISEYDEEQPTAAAEVTKKPRLEETFSRNTFDPTLERLFQQHKNDPFSLIETVADFLVRRLKSLSSDDTLEARVSQIFASAKTKTCSPGEQVNKNKDSNVTEHSNGVQDMQENKKKLTKDPKVVQKEEKQRSPAETPKNVVDNTLEAAEKESLSTDQTSITKEEDDDSKGLKPNAGNGADLEKYSWTQTLSEASVQITLPPGTKSRSINCEIKKKHLTAGLKGQTPLLQGELYAPVMTDDCFWSLEDGKTLSILLTKVNKMEWWNCIVKGEPIIDTQKVEPENSKLSDLDPETRQTVEKMMFDQRQKAMGLPTSEEQQKNEILKKFMAQHPEMDFSRAKIC</sequence>
<evidence type="ECO:0000256" key="1">
    <source>
        <dbReference type="ARBA" id="ARBA00004463"/>
    </source>
</evidence>
<feature type="region of interest" description="Disordered" evidence="4">
    <location>
        <begin position="1"/>
        <end position="33"/>
    </location>
</feature>
<feature type="compositionally biased region" description="Basic and acidic residues" evidence="4">
    <location>
        <begin position="18"/>
        <end position="28"/>
    </location>
</feature>
<evidence type="ECO:0000313" key="7">
    <source>
        <dbReference type="Proteomes" id="UP000825935"/>
    </source>
</evidence>
<feature type="domain" description="CS" evidence="5">
    <location>
        <begin position="181"/>
        <end position="270"/>
    </location>
</feature>
<evidence type="ECO:0000313" key="6">
    <source>
        <dbReference type="EMBL" id="KAH7280670.1"/>
    </source>
</evidence>
<dbReference type="GO" id="GO:0051082">
    <property type="term" value="F:unfolded protein binding"/>
    <property type="evidence" value="ECO:0007669"/>
    <property type="project" value="TreeGrafter"/>
</dbReference>
<dbReference type="PANTHER" id="PTHR12356:SF3">
    <property type="entry name" value="NUCLEAR MIGRATION PROTEIN NUDC"/>
    <property type="match status" value="1"/>
</dbReference>
<evidence type="ECO:0000259" key="5">
    <source>
        <dbReference type="PROSITE" id="PS51203"/>
    </source>
</evidence>
<dbReference type="OrthoDB" id="416217at2759"/>
<keyword evidence="2" id="KW-0963">Cytoplasm</keyword>
<evidence type="ECO:0000256" key="3">
    <source>
        <dbReference type="ARBA" id="ARBA00053226"/>
    </source>
</evidence>
<feature type="compositionally biased region" description="Polar residues" evidence="4">
    <location>
        <begin position="103"/>
        <end position="112"/>
    </location>
</feature>
<dbReference type="OMA" id="KSRSINC"/>
<comment type="caution">
    <text evidence="6">The sequence shown here is derived from an EMBL/GenBank/DDBJ whole genome shotgun (WGS) entry which is preliminary data.</text>
</comment>
<evidence type="ECO:0000256" key="4">
    <source>
        <dbReference type="SAM" id="MobiDB-lite"/>
    </source>
</evidence>
<dbReference type="GO" id="GO:0006457">
    <property type="term" value="P:protein folding"/>
    <property type="evidence" value="ECO:0007669"/>
    <property type="project" value="TreeGrafter"/>
</dbReference>
<dbReference type="GO" id="GO:0005737">
    <property type="term" value="C:cytoplasm"/>
    <property type="evidence" value="ECO:0007669"/>
    <property type="project" value="TreeGrafter"/>
</dbReference>
<dbReference type="Gene3D" id="2.60.40.790">
    <property type="match status" value="1"/>
</dbReference>
<comment type="function">
    <text evidence="3">Small heat shock protein required for the establishment of auxin gradients and for patterning of the apical domain of the embryo. Involved in the specification of the cotyledon primordia. Also required for normal inflorescence and floral meristem function, normal developmental patterning and thermotolerance. Acts as a molecular chaperone.</text>
</comment>
<dbReference type="AlphaFoldDB" id="A0A8T2QAK5"/>
<feature type="compositionally biased region" description="Polar residues" evidence="4">
    <location>
        <begin position="84"/>
        <end position="94"/>
    </location>
</feature>
<feature type="region of interest" description="Disordered" evidence="4">
    <location>
        <begin position="84"/>
        <end position="184"/>
    </location>
</feature>
<evidence type="ECO:0000256" key="2">
    <source>
        <dbReference type="ARBA" id="ARBA00022490"/>
    </source>
</evidence>
<dbReference type="FunFam" id="2.60.40.790:FF:000001">
    <property type="entry name" value="Nuclear migration protein nudC"/>
    <property type="match status" value="1"/>
</dbReference>
<dbReference type="PROSITE" id="PS51203">
    <property type="entry name" value="CS"/>
    <property type="match status" value="1"/>
</dbReference>
<accession>A0A8T2QAK5</accession>
<name>A0A8T2QAK5_CERRI</name>
<dbReference type="InterPro" id="IPR037898">
    <property type="entry name" value="NudC_fam"/>
</dbReference>
<dbReference type="PANTHER" id="PTHR12356">
    <property type="entry name" value="NUCLEAR MOVEMENT PROTEIN NUDC"/>
    <property type="match status" value="1"/>
</dbReference>
<dbReference type="Proteomes" id="UP000825935">
    <property type="component" value="Chromosome 36"/>
</dbReference>
<proteinExistence type="predicted"/>
<protein>
    <recommendedName>
        <fullName evidence="5">CS domain-containing protein</fullName>
    </recommendedName>
</protein>
<keyword evidence="7" id="KW-1185">Reference proteome</keyword>
<dbReference type="InterPro" id="IPR008978">
    <property type="entry name" value="HSP20-like_chaperone"/>
</dbReference>
<feature type="compositionally biased region" description="Acidic residues" evidence="4">
    <location>
        <begin position="1"/>
        <end position="11"/>
    </location>
</feature>
<dbReference type="InterPro" id="IPR007052">
    <property type="entry name" value="CS_dom"/>
</dbReference>
<comment type="subcellular location">
    <subcellularLocation>
        <location evidence="1">Cytoplasmic granule</location>
    </subcellularLocation>
</comment>
<gene>
    <name evidence="6" type="ORF">KP509_36G008100</name>
</gene>
<organism evidence="6 7">
    <name type="scientific">Ceratopteris richardii</name>
    <name type="common">Triangle waterfern</name>
    <dbReference type="NCBI Taxonomy" id="49495"/>
    <lineage>
        <taxon>Eukaryota</taxon>
        <taxon>Viridiplantae</taxon>
        <taxon>Streptophyta</taxon>
        <taxon>Embryophyta</taxon>
        <taxon>Tracheophyta</taxon>
        <taxon>Polypodiopsida</taxon>
        <taxon>Polypodiidae</taxon>
        <taxon>Polypodiales</taxon>
        <taxon>Pteridineae</taxon>
        <taxon>Pteridaceae</taxon>
        <taxon>Parkerioideae</taxon>
        <taxon>Ceratopteris</taxon>
    </lineage>
</organism>